<comment type="caution">
    <text evidence="1">The sequence shown here is derived from an EMBL/GenBank/DDBJ whole genome shotgun (WGS) entry which is preliminary data.</text>
</comment>
<keyword evidence="2" id="KW-1185">Reference proteome</keyword>
<evidence type="ECO:0000313" key="2">
    <source>
        <dbReference type="Proteomes" id="UP000828390"/>
    </source>
</evidence>
<dbReference type="Proteomes" id="UP000828390">
    <property type="component" value="Unassembled WGS sequence"/>
</dbReference>
<gene>
    <name evidence="1" type="ORF">DPMN_053258</name>
</gene>
<organism evidence="1 2">
    <name type="scientific">Dreissena polymorpha</name>
    <name type="common">Zebra mussel</name>
    <name type="synonym">Mytilus polymorpha</name>
    <dbReference type="NCBI Taxonomy" id="45954"/>
    <lineage>
        <taxon>Eukaryota</taxon>
        <taxon>Metazoa</taxon>
        <taxon>Spiralia</taxon>
        <taxon>Lophotrochozoa</taxon>
        <taxon>Mollusca</taxon>
        <taxon>Bivalvia</taxon>
        <taxon>Autobranchia</taxon>
        <taxon>Heteroconchia</taxon>
        <taxon>Euheterodonta</taxon>
        <taxon>Imparidentia</taxon>
        <taxon>Neoheterodontei</taxon>
        <taxon>Myida</taxon>
        <taxon>Dreissenoidea</taxon>
        <taxon>Dreissenidae</taxon>
        <taxon>Dreissena</taxon>
    </lineage>
</organism>
<sequence>MLSSRDWINQLQRMDVPQVGHLREAHFARIGVNAHYKVRLTVHHAQHVIEKPFRIAGALEHRATVVALEYAWKQTRACVDIFSLHTDLVRVSLLQSVILIVHK</sequence>
<reference evidence="1" key="1">
    <citation type="journal article" date="2019" name="bioRxiv">
        <title>The Genome of the Zebra Mussel, Dreissena polymorpha: A Resource for Invasive Species Research.</title>
        <authorList>
            <person name="McCartney M.A."/>
            <person name="Auch B."/>
            <person name="Kono T."/>
            <person name="Mallez S."/>
            <person name="Zhang Y."/>
            <person name="Obille A."/>
            <person name="Becker A."/>
            <person name="Abrahante J.E."/>
            <person name="Garbe J."/>
            <person name="Badalamenti J.P."/>
            <person name="Herman A."/>
            <person name="Mangelson H."/>
            <person name="Liachko I."/>
            <person name="Sullivan S."/>
            <person name="Sone E.D."/>
            <person name="Koren S."/>
            <person name="Silverstein K.A.T."/>
            <person name="Beckman K.B."/>
            <person name="Gohl D.M."/>
        </authorList>
    </citation>
    <scope>NUCLEOTIDE SEQUENCE</scope>
    <source>
        <strain evidence="1">Duluth1</strain>
        <tissue evidence="1">Whole animal</tissue>
    </source>
</reference>
<accession>A0A9D4CNE5</accession>
<protein>
    <submittedName>
        <fullName evidence="1">Uncharacterized protein</fullName>
    </submittedName>
</protein>
<proteinExistence type="predicted"/>
<dbReference type="AlphaFoldDB" id="A0A9D4CNE5"/>
<dbReference type="EMBL" id="JAIWYP010000012">
    <property type="protein sequence ID" value="KAH3727326.1"/>
    <property type="molecule type" value="Genomic_DNA"/>
</dbReference>
<name>A0A9D4CNE5_DREPO</name>
<evidence type="ECO:0000313" key="1">
    <source>
        <dbReference type="EMBL" id="KAH3727326.1"/>
    </source>
</evidence>
<reference evidence="1" key="2">
    <citation type="submission" date="2020-11" db="EMBL/GenBank/DDBJ databases">
        <authorList>
            <person name="McCartney M.A."/>
            <person name="Auch B."/>
            <person name="Kono T."/>
            <person name="Mallez S."/>
            <person name="Becker A."/>
            <person name="Gohl D.M."/>
            <person name="Silverstein K.A.T."/>
            <person name="Koren S."/>
            <person name="Bechman K.B."/>
            <person name="Herman A."/>
            <person name="Abrahante J.E."/>
            <person name="Garbe J."/>
        </authorList>
    </citation>
    <scope>NUCLEOTIDE SEQUENCE</scope>
    <source>
        <strain evidence="1">Duluth1</strain>
        <tissue evidence="1">Whole animal</tissue>
    </source>
</reference>